<dbReference type="EMBL" id="CP139957">
    <property type="protein sequence ID" value="WPX09226.1"/>
    <property type="molecule type" value="Genomic_DNA"/>
</dbReference>
<dbReference type="Proteomes" id="UP001322744">
    <property type="component" value="Chromosome"/>
</dbReference>
<evidence type="ECO:0000313" key="1">
    <source>
        <dbReference type="EMBL" id="WPX09226.1"/>
    </source>
</evidence>
<reference evidence="1 2" key="1">
    <citation type="submission" date="2023-12" db="EMBL/GenBank/DDBJ databases">
        <authorList>
            <person name="Manesh M.J.H."/>
            <person name="Bing R.G."/>
            <person name="Willard D.J."/>
            <person name="Kelly R.M."/>
        </authorList>
    </citation>
    <scope>NUCLEOTIDE SEQUENCE [LARGE SCALE GENOMIC DNA]</scope>
    <source>
        <strain evidence="1 2">DSM 8977</strain>
    </source>
</reference>
<sequence>MKKLLFISKSIRLFLCFCLSISLLINVIYVRAHEQDKFLEDEILRASGMPQDEIDALDNDIKKFIVNDLKNNANLSDLKYINISDSLSPSVSKEIRPLVNQVFYDIKFYVSAFKSGDVIYIYPTYEFTEDHQPKGKDSFSFQLGDAMRPYEYGGQIWYKDYTMSDWALGGSLVANNQGFNGAEYSGAQLGSPDWPMKMKGCAYCHAQVGTGSDKRIIMSYMHNPKGASYSISFSVGGLGITYNSSAVIYTNASTVVLSY</sequence>
<protein>
    <submittedName>
        <fullName evidence="1">Uncharacterized protein</fullName>
    </submittedName>
</protein>
<accession>A0ABZ0U1Q2</accession>
<evidence type="ECO:0000313" key="2">
    <source>
        <dbReference type="Proteomes" id="UP001322744"/>
    </source>
</evidence>
<keyword evidence="2" id="KW-1185">Reference proteome</keyword>
<proteinExistence type="predicted"/>
<dbReference type="RefSeq" id="WP_045173880.1">
    <property type="nucleotide sequence ID" value="NZ_CP139957.1"/>
</dbReference>
<name>A0ABZ0U1Q2_9FIRM</name>
<gene>
    <name evidence="1" type="ORF">SOJ16_000420</name>
</gene>
<organism evidence="1 2">
    <name type="scientific">Anaerocellum danielii</name>
    <dbReference type="NCBI Taxonomy" id="1387557"/>
    <lineage>
        <taxon>Bacteria</taxon>
        <taxon>Bacillati</taxon>
        <taxon>Bacillota</taxon>
        <taxon>Bacillota incertae sedis</taxon>
        <taxon>Caldicellulosiruptorales</taxon>
        <taxon>Caldicellulosiruptoraceae</taxon>
        <taxon>Anaerocellum</taxon>
    </lineage>
</organism>